<proteinExistence type="predicted"/>
<reference evidence="1 2" key="1">
    <citation type="submission" date="2021-01" db="EMBL/GenBank/DDBJ databases">
        <title>Whole genome shotgun sequence of Actinoplanes couchii NBRC 106145.</title>
        <authorList>
            <person name="Komaki H."/>
            <person name="Tamura T."/>
        </authorList>
    </citation>
    <scope>NUCLEOTIDE SEQUENCE [LARGE SCALE GENOMIC DNA]</scope>
    <source>
        <strain evidence="1 2">NBRC 106145</strain>
    </source>
</reference>
<dbReference type="Proteomes" id="UP000612282">
    <property type="component" value="Unassembled WGS sequence"/>
</dbReference>
<evidence type="ECO:0000313" key="1">
    <source>
        <dbReference type="EMBL" id="GID58247.1"/>
    </source>
</evidence>
<organism evidence="1 2">
    <name type="scientific">Actinoplanes couchii</name>
    <dbReference type="NCBI Taxonomy" id="403638"/>
    <lineage>
        <taxon>Bacteria</taxon>
        <taxon>Bacillati</taxon>
        <taxon>Actinomycetota</taxon>
        <taxon>Actinomycetes</taxon>
        <taxon>Micromonosporales</taxon>
        <taxon>Micromonosporaceae</taxon>
        <taxon>Actinoplanes</taxon>
    </lineage>
</organism>
<dbReference type="RefSeq" id="WP_203802013.1">
    <property type="nucleotide sequence ID" value="NZ_BAAAQE010000006.1"/>
</dbReference>
<evidence type="ECO:0000313" key="2">
    <source>
        <dbReference type="Proteomes" id="UP000612282"/>
    </source>
</evidence>
<sequence length="285" mass="32052">MANRDPADDYRAAVERLFDLVSEVAAKRSRAEVLDALSEAQVAVSRVYRGQVARSESGAGARPRILAYLRAHLGEWISSEDIAAVSGIGEWARRIRELRLEQGYEIEEGGGRYRLLTLEPNEARRDRWHTVSRIRNREGTSLDRVRELLQALAGQVVTLDEINRVAHGKDGPSLARQLRDREMWPVETSADASDLGGGDHRLASSYESDLLHPTQASFPEELRRQVFSRDGFTCRSCRLSRSPDDRPFYLVVRHLDARPEALPALSVERLSDVGRLATSCNRCPH</sequence>
<protein>
    <submittedName>
        <fullName evidence="1">Uncharacterized protein</fullName>
    </submittedName>
</protein>
<comment type="caution">
    <text evidence="1">The sequence shown here is derived from an EMBL/GenBank/DDBJ whole genome shotgun (WGS) entry which is preliminary data.</text>
</comment>
<name>A0ABQ3XIB3_9ACTN</name>
<keyword evidence="2" id="KW-1185">Reference proteome</keyword>
<accession>A0ABQ3XIB3</accession>
<gene>
    <name evidence="1" type="ORF">Aco03nite_066510</name>
</gene>
<dbReference type="EMBL" id="BOMG01000082">
    <property type="protein sequence ID" value="GID58247.1"/>
    <property type="molecule type" value="Genomic_DNA"/>
</dbReference>